<evidence type="ECO:0000256" key="3">
    <source>
        <dbReference type="ARBA" id="ARBA00012723"/>
    </source>
</evidence>
<feature type="chain" id="PRO_5040192313" description="protein disulfide-isomerase" evidence="10">
    <location>
        <begin position="21"/>
        <end position="376"/>
    </location>
</feature>
<evidence type="ECO:0000256" key="5">
    <source>
        <dbReference type="ARBA" id="ARBA00022737"/>
    </source>
</evidence>
<dbReference type="PANTHER" id="PTHR45672:SF11">
    <property type="entry name" value="PROTEIN DISULFIDE-ISOMERASE C17H9.14C"/>
    <property type="match status" value="1"/>
</dbReference>
<name>A0A9P6HP43_9AGAM</name>
<dbReference type="GO" id="GO:0003756">
    <property type="term" value="F:protein disulfide isomerase activity"/>
    <property type="evidence" value="ECO:0007669"/>
    <property type="project" value="UniProtKB-EC"/>
</dbReference>
<evidence type="ECO:0000259" key="11">
    <source>
        <dbReference type="PROSITE" id="PS51352"/>
    </source>
</evidence>
<evidence type="ECO:0000256" key="8">
    <source>
        <dbReference type="ARBA" id="ARBA00023284"/>
    </source>
</evidence>
<dbReference type="Gene3D" id="3.40.30.10">
    <property type="entry name" value="Glutaredoxin"/>
    <property type="match status" value="2"/>
</dbReference>
<keyword evidence="6" id="KW-1015">Disulfide bond</keyword>
<evidence type="ECO:0000256" key="10">
    <source>
        <dbReference type="SAM" id="SignalP"/>
    </source>
</evidence>
<dbReference type="EC" id="5.3.4.1" evidence="3"/>
<dbReference type="InterPro" id="IPR011679">
    <property type="entry name" value="ERp29_C"/>
</dbReference>
<dbReference type="InterPro" id="IPR036356">
    <property type="entry name" value="ERp29_C_sf"/>
</dbReference>
<dbReference type="PRINTS" id="PR00421">
    <property type="entry name" value="THIOREDOXIN"/>
</dbReference>
<evidence type="ECO:0000256" key="7">
    <source>
        <dbReference type="ARBA" id="ARBA00023235"/>
    </source>
</evidence>
<feature type="signal peptide" evidence="10">
    <location>
        <begin position="1"/>
        <end position="20"/>
    </location>
</feature>
<dbReference type="PROSITE" id="PS00194">
    <property type="entry name" value="THIOREDOXIN_1"/>
    <property type="match status" value="2"/>
</dbReference>
<dbReference type="InterPro" id="IPR005788">
    <property type="entry name" value="PDI_thioredoxin-like_dom"/>
</dbReference>
<dbReference type="Proteomes" id="UP000736335">
    <property type="component" value="Unassembled WGS sequence"/>
</dbReference>
<dbReference type="InterPro" id="IPR013766">
    <property type="entry name" value="Thioredoxin_domain"/>
</dbReference>
<evidence type="ECO:0000313" key="12">
    <source>
        <dbReference type="EMBL" id="KAF9790736.1"/>
    </source>
</evidence>
<dbReference type="CDD" id="cd02998">
    <property type="entry name" value="PDI_a_ERp38"/>
    <property type="match status" value="1"/>
</dbReference>
<evidence type="ECO:0000256" key="4">
    <source>
        <dbReference type="ARBA" id="ARBA00022729"/>
    </source>
</evidence>
<keyword evidence="7 12" id="KW-0413">Isomerase</keyword>
<dbReference type="AlphaFoldDB" id="A0A9P6HP43"/>
<evidence type="ECO:0000313" key="13">
    <source>
        <dbReference type="Proteomes" id="UP000736335"/>
    </source>
</evidence>
<feature type="domain" description="Thioredoxin" evidence="11">
    <location>
        <begin position="138"/>
        <end position="293"/>
    </location>
</feature>
<accession>A0A9P6HP43</accession>
<keyword evidence="13" id="KW-1185">Reference proteome</keyword>
<keyword evidence="5" id="KW-0677">Repeat</keyword>
<keyword evidence="4 10" id="KW-0732">Signal</keyword>
<dbReference type="InterPro" id="IPR017937">
    <property type="entry name" value="Thioredoxin_CS"/>
</dbReference>
<comment type="caution">
    <text evidence="12">The sequence shown here is derived from an EMBL/GenBank/DDBJ whole genome shotgun (WGS) entry which is preliminary data.</text>
</comment>
<dbReference type="SUPFAM" id="SSF47933">
    <property type="entry name" value="ERP29 C domain-like"/>
    <property type="match status" value="1"/>
</dbReference>
<feature type="domain" description="Thioredoxin" evidence="11">
    <location>
        <begin position="10"/>
        <end position="137"/>
    </location>
</feature>
<keyword evidence="8" id="KW-0676">Redox-active center</keyword>
<reference evidence="12" key="2">
    <citation type="submission" date="2020-11" db="EMBL/GenBank/DDBJ databases">
        <authorList>
            <consortium name="DOE Joint Genome Institute"/>
            <person name="Kuo A."/>
            <person name="Miyauchi S."/>
            <person name="Kiss E."/>
            <person name="Drula E."/>
            <person name="Kohler A."/>
            <person name="Sanchez-Garcia M."/>
            <person name="Andreopoulos B."/>
            <person name="Barry K.W."/>
            <person name="Bonito G."/>
            <person name="Buee M."/>
            <person name="Carver A."/>
            <person name="Chen C."/>
            <person name="Cichocki N."/>
            <person name="Clum A."/>
            <person name="Culley D."/>
            <person name="Crous P.W."/>
            <person name="Fauchery L."/>
            <person name="Girlanda M."/>
            <person name="Hayes R."/>
            <person name="Keri Z."/>
            <person name="Labutti K."/>
            <person name="Lipzen A."/>
            <person name="Lombard V."/>
            <person name="Magnuson J."/>
            <person name="Maillard F."/>
            <person name="Morin E."/>
            <person name="Murat C."/>
            <person name="Nolan M."/>
            <person name="Ohm R."/>
            <person name="Pangilinan J."/>
            <person name="Pereira M."/>
            <person name="Perotto S."/>
            <person name="Peter M."/>
            <person name="Riley R."/>
            <person name="Sitrit Y."/>
            <person name="Stielow B."/>
            <person name="Szollosi G."/>
            <person name="Zifcakova L."/>
            <person name="Stursova M."/>
            <person name="Spatafora J.W."/>
            <person name="Tedersoo L."/>
            <person name="Vaario L.-M."/>
            <person name="Yamada A."/>
            <person name="Yan M."/>
            <person name="Wang P."/>
            <person name="Xu J."/>
            <person name="Bruns T."/>
            <person name="Baldrian P."/>
            <person name="Vilgalys R."/>
            <person name="Henrissat B."/>
            <person name="Grigoriev I.V."/>
            <person name="Hibbett D."/>
            <person name="Nagy L.G."/>
            <person name="Martin F.M."/>
        </authorList>
    </citation>
    <scope>NUCLEOTIDE SEQUENCE</scope>
    <source>
        <strain evidence="12">UH-Tt-Lm1</strain>
    </source>
</reference>
<dbReference type="CDD" id="cd00238">
    <property type="entry name" value="ERp29c"/>
    <property type="match status" value="1"/>
</dbReference>
<evidence type="ECO:0000256" key="2">
    <source>
        <dbReference type="ARBA" id="ARBA00006347"/>
    </source>
</evidence>
<organism evidence="12 13">
    <name type="scientific">Thelephora terrestris</name>
    <dbReference type="NCBI Taxonomy" id="56493"/>
    <lineage>
        <taxon>Eukaryota</taxon>
        <taxon>Fungi</taxon>
        <taxon>Dikarya</taxon>
        <taxon>Basidiomycota</taxon>
        <taxon>Agaricomycotina</taxon>
        <taxon>Agaricomycetes</taxon>
        <taxon>Thelephorales</taxon>
        <taxon>Thelephoraceae</taxon>
        <taxon>Thelephora</taxon>
    </lineage>
</organism>
<reference evidence="12" key="1">
    <citation type="journal article" date="2020" name="Nat. Commun.">
        <title>Large-scale genome sequencing of mycorrhizal fungi provides insights into the early evolution of symbiotic traits.</title>
        <authorList>
            <person name="Miyauchi S."/>
            <person name="Kiss E."/>
            <person name="Kuo A."/>
            <person name="Drula E."/>
            <person name="Kohler A."/>
            <person name="Sanchez-Garcia M."/>
            <person name="Morin E."/>
            <person name="Andreopoulos B."/>
            <person name="Barry K.W."/>
            <person name="Bonito G."/>
            <person name="Buee M."/>
            <person name="Carver A."/>
            <person name="Chen C."/>
            <person name="Cichocki N."/>
            <person name="Clum A."/>
            <person name="Culley D."/>
            <person name="Crous P.W."/>
            <person name="Fauchery L."/>
            <person name="Girlanda M."/>
            <person name="Hayes R.D."/>
            <person name="Keri Z."/>
            <person name="LaButti K."/>
            <person name="Lipzen A."/>
            <person name="Lombard V."/>
            <person name="Magnuson J."/>
            <person name="Maillard F."/>
            <person name="Murat C."/>
            <person name="Nolan M."/>
            <person name="Ohm R.A."/>
            <person name="Pangilinan J."/>
            <person name="Pereira M.F."/>
            <person name="Perotto S."/>
            <person name="Peter M."/>
            <person name="Pfister S."/>
            <person name="Riley R."/>
            <person name="Sitrit Y."/>
            <person name="Stielow J.B."/>
            <person name="Szollosi G."/>
            <person name="Zifcakova L."/>
            <person name="Stursova M."/>
            <person name="Spatafora J.W."/>
            <person name="Tedersoo L."/>
            <person name="Vaario L.M."/>
            <person name="Yamada A."/>
            <person name="Yan M."/>
            <person name="Wang P."/>
            <person name="Xu J."/>
            <person name="Bruns T."/>
            <person name="Baldrian P."/>
            <person name="Vilgalys R."/>
            <person name="Dunand C."/>
            <person name="Henrissat B."/>
            <person name="Grigoriev I.V."/>
            <person name="Hibbett D."/>
            <person name="Nagy L.G."/>
            <person name="Martin F.M."/>
        </authorList>
    </citation>
    <scope>NUCLEOTIDE SEQUENCE</scope>
    <source>
        <strain evidence="12">UH-Tt-Lm1</strain>
    </source>
</reference>
<dbReference type="Gene3D" id="1.20.1150.12">
    <property type="entry name" value="Endoplasmic reticulum resident protein 29, C-terminal domain"/>
    <property type="match status" value="1"/>
</dbReference>
<dbReference type="PROSITE" id="PS51352">
    <property type="entry name" value="THIOREDOXIN_2"/>
    <property type="match status" value="2"/>
</dbReference>
<proteinExistence type="inferred from homology"/>
<evidence type="ECO:0000256" key="6">
    <source>
        <dbReference type="ARBA" id="ARBA00023157"/>
    </source>
</evidence>
<dbReference type="OrthoDB" id="10264505at2759"/>
<dbReference type="InterPro" id="IPR036249">
    <property type="entry name" value="Thioredoxin-like_sf"/>
</dbReference>
<comment type="similarity">
    <text evidence="2 9">Belongs to the protein disulfide isomerase family.</text>
</comment>
<sequence length="376" mass="41594">MKVTSFFFTLSLGALAFAHGSLETHSNVMDLSSQPKWDRTIGKGIPALVEFYAPWCGHCKNLAPKWEQLADAFKHAQDKVIIAKVDADGEGKSLGQKFEVKGYPTLKWFDADGTLVGDYEGGREVEDMVQYITGKTGAKSNIKAPVSKVASLTVDNFHPIALDKTKNVLVTFTAPWCGHCKTLKPIYEKVAEYFKDEEDCILANMDADASHNKPIAMMYNVASYPTIKFFGKGGENKENPMTYTGGRSEQALVDFLNKKCGTQRAIGGRLNDLAGRLPSLDEIAQKFIDATTTLRTTLLEEATTLGNDAKGYIRVMEKIVKSNEYVTKELKRLESILAKGTLGPKKLDEIKTKFNILSAFVKKEAPEKLSRAEDEL</sequence>
<dbReference type="GO" id="GO:0006457">
    <property type="term" value="P:protein folding"/>
    <property type="evidence" value="ECO:0007669"/>
    <property type="project" value="TreeGrafter"/>
</dbReference>
<dbReference type="GO" id="GO:0005783">
    <property type="term" value="C:endoplasmic reticulum"/>
    <property type="evidence" value="ECO:0007669"/>
    <property type="project" value="InterPro"/>
</dbReference>
<dbReference type="PANTHER" id="PTHR45672">
    <property type="entry name" value="PROTEIN DISULFIDE-ISOMERASE C17H9.14C-RELATED"/>
    <property type="match status" value="1"/>
</dbReference>
<dbReference type="NCBIfam" id="TIGR01126">
    <property type="entry name" value="pdi_dom"/>
    <property type="match status" value="2"/>
</dbReference>
<evidence type="ECO:0000256" key="1">
    <source>
        <dbReference type="ARBA" id="ARBA00001182"/>
    </source>
</evidence>
<comment type="catalytic activity">
    <reaction evidence="1">
        <text>Catalyzes the rearrangement of -S-S- bonds in proteins.</text>
        <dbReference type="EC" id="5.3.4.1"/>
    </reaction>
</comment>
<dbReference type="InterPro" id="IPR051063">
    <property type="entry name" value="PDI"/>
</dbReference>
<dbReference type="Pfam" id="PF00085">
    <property type="entry name" value="Thioredoxin"/>
    <property type="match status" value="2"/>
</dbReference>
<protein>
    <recommendedName>
        <fullName evidence="3">protein disulfide-isomerase</fullName>
        <ecNumber evidence="3">5.3.4.1</ecNumber>
    </recommendedName>
</protein>
<dbReference type="SUPFAM" id="SSF52833">
    <property type="entry name" value="Thioredoxin-like"/>
    <property type="match status" value="2"/>
</dbReference>
<dbReference type="EMBL" id="WIUZ02000002">
    <property type="protein sequence ID" value="KAF9790736.1"/>
    <property type="molecule type" value="Genomic_DNA"/>
</dbReference>
<dbReference type="Pfam" id="PF07749">
    <property type="entry name" value="ERp29"/>
    <property type="match status" value="1"/>
</dbReference>
<gene>
    <name evidence="12" type="ORF">BJ322DRAFT_410393</name>
</gene>
<evidence type="ECO:0000256" key="9">
    <source>
        <dbReference type="RuleBase" id="RU004208"/>
    </source>
</evidence>